<comment type="caution">
    <text evidence="2">The sequence shown here is derived from an EMBL/GenBank/DDBJ whole genome shotgun (WGS) entry which is preliminary data.</text>
</comment>
<feature type="region of interest" description="Disordered" evidence="1">
    <location>
        <begin position="1"/>
        <end position="113"/>
    </location>
</feature>
<feature type="compositionally biased region" description="Basic and acidic residues" evidence="1">
    <location>
        <begin position="1"/>
        <end position="10"/>
    </location>
</feature>
<proteinExistence type="predicted"/>
<evidence type="ECO:0000313" key="3">
    <source>
        <dbReference type="Proteomes" id="UP001331515"/>
    </source>
</evidence>
<feature type="compositionally biased region" description="Basic and acidic residues" evidence="1">
    <location>
        <begin position="44"/>
        <end position="58"/>
    </location>
</feature>
<evidence type="ECO:0000256" key="1">
    <source>
        <dbReference type="SAM" id="MobiDB-lite"/>
    </source>
</evidence>
<feature type="compositionally biased region" description="Polar residues" evidence="1">
    <location>
        <begin position="73"/>
        <end position="84"/>
    </location>
</feature>
<name>A0AAN8C4I1_CHAGU</name>
<dbReference type="Proteomes" id="UP001331515">
    <property type="component" value="Unassembled WGS sequence"/>
</dbReference>
<dbReference type="AlphaFoldDB" id="A0AAN8C4I1"/>
<organism evidence="2 3">
    <name type="scientific">Champsocephalus gunnari</name>
    <name type="common">Mackerel icefish</name>
    <dbReference type="NCBI Taxonomy" id="52237"/>
    <lineage>
        <taxon>Eukaryota</taxon>
        <taxon>Metazoa</taxon>
        <taxon>Chordata</taxon>
        <taxon>Craniata</taxon>
        <taxon>Vertebrata</taxon>
        <taxon>Euteleostomi</taxon>
        <taxon>Actinopterygii</taxon>
        <taxon>Neopterygii</taxon>
        <taxon>Teleostei</taxon>
        <taxon>Neoteleostei</taxon>
        <taxon>Acanthomorphata</taxon>
        <taxon>Eupercaria</taxon>
        <taxon>Perciformes</taxon>
        <taxon>Notothenioidei</taxon>
        <taxon>Channichthyidae</taxon>
        <taxon>Champsocephalus</taxon>
    </lineage>
</organism>
<gene>
    <name evidence="2" type="ORF">CgunFtcFv8_009407</name>
</gene>
<sequence>MPEPTKKDEMANGQPEESVAPESNGAMPLPEITLEVSPPTEAVADGKEPVETDGKTPEPSEPEPLQAVEAQEPSPTETNTNQPQPGGVGVKEQAESENSTVKEGGPCSPPTNW</sequence>
<keyword evidence="3" id="KW-1185">Reference proteome</keyword>
<reference evidence="2 3" key="1">
    <citation type="journal article" date="2023" name="Mol. Biol. Evol.">
        <title>Genomics of Secondarily Temperate Adaptation in the Only Non-Antarctic Icefish.</title>
        <authorList>
            <person name="Rivera-Colon A.G."/>
            <person name="Rayamajhi N."/>
            <person name="Minhas B.F."/>
            <person name="Madrigal G."/>
            <person name="Bilyk K.T."/>
            <person name="Yoon V."/>
            <person name="Hune M."/>
            <person name="Gregory S."/>
            <person name="Cheng C.H.C."/>
            <person name="Catchen J.M."/>
        </authorList>
    </citation>
    <scope>NUCLEOTIDE SEQUENCE [LARGE SCALE GENOMIC DNA]</scope>
    <source>
        <tissue evidence="2">White muscle</tissue>
    </source>
</reference>
<evidence type="ECO:0000313" key="2">
    <source>
        <dbReference type="EMBL" id="KAK5895740.1"/>
    </source>
</evidence>
<accession>A0AAN8C4I1</accession>
<dbReference type="EMBL" id="JAURVH010001534">
    <property type="protein sequence ID" value="KAK5895740.1"/>
    <property type="molecule type" value="Genomic_DNA"/>
</dbReference>
<protein>
    <submittedName>
        <fullName evidence="2">Uncharacterized protein</fullName>
    </submittedName>
</protein>